<evidence type="ECO:0000313" key="2">
    <source>
        <dbReference type="Proteomes" id="UP001595764"/>
    </source>
</evidence>
<evidence type="ECO:0000313" key="1">
    <source>
        <dbReference type="EMBL" id="MFC3511010.1"/>
    </source>
</evidence>
<dbReference type="RefSeq" id="WP_377869957.1">
    <property type="nucleotide sequence ID" value="NZ_JBHMAY010000017.1"/>
</dbReference>
<name>A0ABV7QFF4_9PSEU</name>
<accession>A0ABV7QFF4</accession>
<sequence length="61" mass="6639">MATYVVLVEFELPDEGPGADFAIEIRPLIDALRELSPAPPVNVTAFARDSAATILRTVREL</sequence>
<comment type="caution">
    <text evidence="1">The sequence shown here is derived from an EMBL/GenBank/DDBJ whole genome shotgun (WGS) entry which is preliminary data.</text>
</comment>
<reference evidence="2" key="1">
    <citation type="journal article" date="2019" name="Int. J. Syst. Evol. Microbiol.">
        <title>The Global Catalogue of Microorganisms (GCM) 10K type strain sequencing project: providing services to taxonomists for standard genome sequencing and annotation.</title>
        <authorList>
            <consortium name="The Broad Institute Genomics Platform"/>
            <consortium name="The Broad Institute Genome Sequencing Center for Infectious Disease"/>
            <person name="Wu L."/>
            <person name="Ma J."/>
        </authorList>
    </citation>
    <scope>NUCLEOTIDE SEQUENCE [LARGE SCALE GENOMIC DNA]</scope>
    <source>
        <strain evidence="2">CGMCC 4.7682</strain>
    </source>
</reference>
<dbReference type="Proteomes" id="UP001595764">
    <property type="component" value="Unassembled WGS sequence"/>
</dbReference>
<gene>
    <name evidence="1" type="ORF">ACFORO_12610</name>
</gene>
<proteinExistence type="predicted"/>
<organism evidence="1 2">
    <name type="scientific">Amycolatopsis halotolerans</name>
    <dbReference type="NCBI Taxonomy" id="330083"/>
    <lineage>
        <taxon>Bacteria</taxon>
        <taxon>Bacillati</taxon>
        <taxon>Actinomycetota</taxon>
        <taxon>Actinomycetes</taxon>
        <taxon>Pseudonocardiales</taxon>
        <taxon>Pseudonocardiaceae</taxon>
        <taxon>Amycolatopsis</taxon>
    </lineage>
</organism>
<dbReference type="EMBL" id="JBHRWI010000016">
    <property type="protein sequence ID" value="MFC3511010.1"/>
    <property type="molecule type" value="Genomic_DNA"/>
</dbReference>
<keyword evidence="2" id="KW-1185">Reference proteome</keyword>
<protein>
    <submittedName>
        <fullName evidence="1">Uncharacterized protein</fullName>
    </submittedName>
</protein>